<gene>
    <name evidence="3" type="ORF">L2764_13295</name>
</gene>
<dbReference type="EMBL" id="JAKIKS010000048">
    <property type="protein sequence ID" value="MCL1125427.1"/>
    <property type="molecule type" value="Genomic_DNA"/>
</dbReference>
<organism evidence="3 4">
    <name type="scientific">Shewanella surugensis</name>
    <dbReference type="NCBI Taxonomy" id="212020"/>
    <lineage>
        <taxon>Bacteria</taxon>
        <taxon>Pseudomonadati</taxon>
        <taxon>Pseudomonadota</taxon>
        <taxon>Gammaproteobacteria</taxon>
        <taxon>Alteromonadales</taxon>
        <taxon>Shewanellaceae</taxon>
        <taxon>Shewanella</taxon>
    </lineage>
</organism>
<dbReference type="PROSITE" id="PS51819">
    <property type="entry name" value="VOC"/>
    <property type="match status" value="1"/>
</dbReference>
<dbReference type="PANTHER" id="PTHR43048:SF3">
    <property type="entry name" value="METHYLMALONYL-COA EPIMERASE, MITOCHONDRIAL"/>
    <property type="match status" value="1"/>
</dbReference>
<evidence type="ECO:0000313" key="3">
    <source>
        <dbReference type="EMBL" id="MCL1125427.1"/>
    </source>
</evidence>
<comment type="caution">
    <text evidence="3">The sequence shown here is derived from an EMBL/GenBank/DDBJ whole genome shotgun (WGS) entry which is preliminary data.</text>
</comment>
<feature type="domain" description="VOC" evidence="2">
    <location>
        <begin position="3"/>
        <end position="146"/>
    </location>
</feature>
<dbReference type="InterPro" id="IPR037523">
    <property type="entry name" value="VOC_core"/>
</dbReference>
<dbReference type="Proteomes" id="UP001203423">
    <property type="component" value="Unassembled WGS sequence"/>
</dbReference>
<dbReference type="PANTHER" id="PTHR43048">
    <property type="entry name" value="METHYLMALONYL-COA EPIMERASE"/>
    <property type="match status" value="1"/>
</dbReference>
<dbReference type="Pfam" id="PF13669">
    <property type="entry name" value="Glyoxalase_4"/>
    <property type="match status" value="1"/>
</dbReference>
<dbReference type="Gene3D" id="3.10.180.10">
    <property type="entry name" value="2,3-Dihydroxybiphenyl 1,2-Dioxygenase, domain 1"/>
    <property type="match status" value="1"/>
</dbReference>
<evidence type="ECO:0000313" key="4">
    <source>
        <dbReference type="Proteomes" id="UP001203423"/>
    </source>
</evidence>
<evidence type="ECO:0000256" key="1">
    <source>
        <dbReference type="ARBA" id="ARBA00022723"/>
    </source>
</evidence>
<sequence length="147" mass="16647">MIAIDHITLVVDDVNQAKAFFALFGFMDEKTVILSNKTFSDYLNVKNIHAEHHTLVLKNTVPRFEIQLLKYLDSHSSLSKHAAPKTPNPTTQGFHHLCFAVEDIEATLEKCLESGIKLKNNPMTFNDRKLVFLEGPANITVELAQWI</sequence>
<keyword evidence="1" id="KW-0479">Metal-binding</keyword>
<dbReference type="RefSeq" id="WP_248940742.1">
    <property type="nucleotide sequence ID" value="NZ_JAKIKS010000048.1"/>
</dbReference>
<evidence type="ECO:0000259" key="2">
    <source>
        <dbReference type="PROSITE" id="PS51819"/>
    </source>
</evidence>
<keyword evidence="4" id="KW-1185">Reference proteome</keyword>
<reference evidence="3 4" key="1">
    <citation type="submission" date="2022-01" db="EMBL/GenBank/DDBJ databases">
        <title>Whole genome-based taxonomy of the Shewanellaceae.</title>
        <authorList>
            <person name="Martin-Rodriguez A.J."/>
        </authorList>
    </citation>
    <scope>NUCLEOTIDE SEQUENCE [LARGE SCALE GENOMIC DNA]</scope>
    <source>
        <strain evidence="3 4">DSM 17177</strain>
    </source>
</reference>
<accession>A0ABT0LDN3</accession>
<dbReference type="InterPro" id="IPR029068">
    <property type="entry name" value="Glyas_Bleomycin-R_OHBP_Dase"/>
</dbReference>
<protein>
    <submittedName>
        <fullName evidence="3">VOC family protein</fullName>
    </submittedName>
</protein>
<dbReference type="SUPFAM" id="SSF54593">
    <property type="entry name" value="Glyoxalase/Bleomycin resistance protein/Dihydroxybiphenyl dioxygenase"/>
    <property type="match status" value="1"/>
</dbReference>
<dbReference type="InterPro" id="IPR051785">
    <property type="entry name" value="MMCE/EMCE_epimerase"/>
</dbReference>
<proteinExistence type="predicted"/>
<name>A0ABT0LDN3_9GAMM</name>